<dbReference type="InterPro" id="IPR034804">
    <property type="entry name" value="SQR/QFR_C/D"/>
</dbReference>
<dbReference type="InterPro" id="IPR014312">
    <property type="entry name" value="Succ_DH_anchor"/>
</dbReference>
<keyword evidence="14 18" id="KW-1133">Transmembrane helix</keyword>
<dbReference type="InterPro" id="IPR000701">
    <property type="entry name" value="SuccDH_FuR_B_TM-su"/>
</dbReference>
<evidence type="ECO:0000313" key="19">
    <source>
        <dbReference type="EMBL" id="GMA82428.1"/>
    </source>
</evidence>
<dbReference type="PANTHER" id="PTHR38689:SF1">
    <property type="entry name" value="SUCCINATE DEHYDROGENASE HYDROPHOBIC MEMBRANE ANCHOR SUBUNIT"/>
    <property type="match status" value="1"/>
</dbReference>
<evidence type="ECO:0000256" key="6">
    <source>
        <dbReference type="ARBA" id="ARBA00022448"/>
    </source>
</evidence>
<keyword evidence="6 17" id="KW-0813">Transport</keyword>
<sequence>MGMVTNAASFGRSGVHDFILIRASAVILACYSIFLVGFIACSSPLTYDVWHSLFSTLPMKVFTLLALVALLVHAWIGVWQVLTDYVKCTSLRGVLQFIFVVTVFCYLAAGIVIVWGV</sequence>
<dbReference type="CDD" id="cd03494">
    <property type="entry name" value="SQR_TypeC_SdhD"/>
    <property type="match status" value="1"/>
</dbReference>
<evidence type="ECO:0000256" key="10">
    <source>
        <dbReference type="ARBA" id="ARBA00022617"/>
    </source>
</evidence>
<dbReference type="Pfam" id="PF01127">
    <property type="entry name" value="Sdh_cyt"/>
    <property type="match status" value="1"/>
</dbReference>
<reference evidence="20" key="1">
    <citation type="journal article" date="2019" name="Int. J. Syst. Evol. Microbiol.">
        <title>The Global Catalogue of Microorganisms (GCM) 10K type strain sequencing project: providing services to taxonomists for standard genome sequencing and annotation.</title>
        <authorList>
            <consortium name="The Broad Institute Genomics Platform"/>
            <consortium name="The Broad Institute Genome Sequencing Center for Infectious Disease"/>
            <person name="Wu L."/>
            <person name="Ma J."/>
        </authorList>
    </citation>
    <scope>NUCLEOTIDE SEQUENCE [LARGE SCALE GENOMIC DNA]</scope>
    <source>
        <strain evidence="20">NBRC 102030</strain>
    </source>
</reference>
<dbReference type="EMBL" id="BSUY01000001">
    <property type="protein sequence ID" value="GMA82428.1"/>
    <property type="molecule type" value="Genomic_DNA"/>
</dbReference>
<accession>A0ABQ6J4N3</accession>
<evidence type="ECO:0000256" key="18">
    <source>
        <dbReference type="SAM" id="Phobius"/>
    </source>
</evidence>
<keyword evidence="16 17" id="KW-0472">Membrane</keyword>
<comment type="caution">
    <text evidence="19">The sequence shown here is derived from an EMBL/GenBank/DDBJ whole genome shotgun (WGS) entry which is preliminary data.</text>
</comment>
<dbReference type="NCBIfam" id="TIGR02968">
    <property type="entry name" value="succ_dehyd_anc"/>
    <property type="match status" value="1"/>
</dbReference>
<proteinExistence type="predicted"/>
<keyword evidence="8 17" id="KW-0997">Cell inner membrane</keyword>
<evidence type="ECO:0000256" key="8">
    <source>
        <dbReference type="ARBA" id="ARBA00022519"/>
    </source>
</evidence>
<comment type="function">
    <text evidence="2 17">Membrane-anchoring subunit of succinate dehydrogenase (SDH).</text>
</comment>
<feature type="transmembrane region" description="Helical" evidence="18">
    <location>
        <begin position="20"/>
        <end position="40"/>
    </location>
</feature>
<evidence type="ECO:0000256" key="15">
    <source>
        <dbReference type="ARBA" id="ARBA00023004"/>
    </source>
</evidence>
<keyword evidence="10" id="KW-0349">Heme</keyword>
<dbReference type="PANTHER" id="PTHR38689">
    <property type="entry name" value="SUCCINATE DEHYDROGENASE HYDROPHOBIC MEMBRANE ANCHOR SUBUNIT"/>
    <property type="match status" value="1"/>
</dbReference>
<comment type="subcellular location">
    <subcellularLocation>
        <location evidence="3 17">Cell inner membrane</location>
        <topology evidence="3 17">Multi-pass membrane protein</topology>
    </subcellularLocation>
</comment>
<keyword evidence="13 17" id="KW-0249">Electron transport</keyword>
<comment type="cofactor">
    <cofactor evidence="1">
        <name>heme</name>
        <dbReference type="ChEBI" id="CHEBI:30413"/>
    </cofactor>
</comment>
<evidence type="ECO:0000256" key="1">
    <source>
        <dbReference type="ARBA" id="ARBA00001971"/>
    </source>
</evidence>
<evidence type="ECO:0000256" key="16">
    <source>
        <dbReference type="ARBA" id="ARBA00023136"/>
    </source>
</evidence>
<keyword evidence="11 18" id="KW-0812">Transmembrane</keyword>
<dbReference type="Proteomes" id="UP001157046">
    <property type="component" value="Unassembled WGS sequence"/>
</dbReference>
<comment type="pathway">
    <text evidence="4 17">Carbohydrate metabolism; tricarboxylic acid cycle.</text>
</comment>
<evidence type="ECO:0000313" key="20">
    <source>
        <dbReference type="Proteomes" id="UP001157046"/>
    </source>
</evidence>
<organism evidence="19 20">
    <name type="scientific">Shewanella glacialipiscicola</name>
    <dbReference type="NCBI Taxonomy" id="614069"/>
    <lineage>
        <taxon>Bacteria</taxon>
        <taxon>Pseudomonadati</taxon>
        <taxon>Pseudomonadota</taxon>
        <taxon>Gammaproteobacteria</taxon>
        <taxon>Alteromonadales</taxon>
        <taxon>Shewanellaceae</taxon>
        <taxon>Shewanella</taxon>
    </lineage>
</organism>
<feature type="transmembrane region" description="Helical" evidence="18">
    <location>
        <begin position="94"/>
        <end position="115"/>
    </location>
</feature>
<evidence type="ECO:0000256" key="7">
    <source>
        <dbReference type="ARBA" id="ARBA00022475"/>
    </source>
</evidence>
<keyword evidence="20" id="KW-1185">Reference proteome</keyword>
<keyword evidence="12" id="KW-0479">Metal-binding</keyword>
<keyword evidence="15" id="KW-0408">Iron</keyword>
<evidence type="ECO:0000256" key="12">
    <source>
        <dbReference type="ARBA" id="ARBA00022723"/>
    </source>
</evidence>
<dbReference type="SUPFAM" id="SSF81343">
    <property type="entry name" value="Fumarate reductase respiratory complex transmembrane subunits"/>
    <property type="match status" value="1"/>
</dbReference>
<dbReference type="PIRSF" id="PIRSF000169">
    <property type="entry name" value="SDH_D"/>
    <property type="match status" value="1"/>
</dbReference>
<evidence type="ECO:0000256" key="9">
    <source>
        <dbReference type="ARBA" id="ARBA00022532"/>
    </source>
</evidence>
<evidence type="ECO:0000256" key="11">
    <source>
        <dbReference type="ARBA" id="ARBA00022692"/>
    </source>
</evidence>
<evidence type="ECO:0000256" key="2">
    <source>
        <dbReference type="ARBA" id="ARBA00004050"/>
    </source>
</evidence>
<protein>
    <recommendedName>
        <fullName evidence="5 17">Succinate dehydrogenase hydrophobic membrane anchor subunit</fullName>
    </recommendedName>
</protein>
<evidence type="ECO:0000256" key="3">
    <source>
        <dbReference type="ARBA" id="ARBA00004429"/>
    </source>
</evidence>
<evidence type="ECO:0000256" key="4">
    <source>
        <dbReference type="ARBA" id="ARBA00005163"/>
    </source>
</evidence>
<dbReference type="Gene3D" id="1.20.1300.10">
    <property type="entry name" value="Fumarate reductase/succinate dehydrogenase, transmembrane subunit"/>
    <property type="match status" value="1"/>
</dbReference>
<keyword evidence="7 17" id="KW-1003">Cell membrane</keyword>
<gene>
    <name evidence="19" type="primary">sdhD</name>
    <name evidence="19" type="ORF">GCM10025855_19610</name>
</gene>
<keyword evidence="9 17" id="KW-0816">Tricarboxylic acid cycle</keyword>
<feature type="transmembrane region" description="Helical" evidence="18">
    <location>
        <begin position="61"/>
        <end position="82"/>
    </location>
</feature>
<evidence type="ECO:0000256" key="17">
    <source>
        <dbReference type="PIRNR" id="PIRNR000169"/>
    </source>
</evidence>
<evidence type="ECO:0000256" key="13">
    <source>
        <dbReference type="ARBA" id="ARBA00022982"/>
    </source>
</evidence>
<evidence type="ECO:0000256" key="5">
    <source>
        <dbReference type="ARBA" id="ARBA00019425"/>
    </source>
</evidence>
<evidence type="ECO:0000256" key="14">
    <source>
        <dbReference type="ARBA" id="ARBA00022989"/>
    </source>
</evidence>
<name>A0ABQ6J4N3_9GAMM</name>